<reference evidence="2 3" key="1">
    <citation type="journal article" date="2015" name="Appl. Microbiol. Biotechnol.">
        <title>The consequence of an additional NADH dehydrogenase paralog on the growth of Gluconobacter oxydans DSM3504.</title>
        <authorList>
            <person name="Kostner D."/>
            <person name="Luchterhand B."/>
            <person name="Junker A."/>
            <person name="Volland S."/>
            <person name="Daniel R."/>
            <person name="Buchs J."/>
            <person name="Liebl W."/>
            <person name="Ehrenreich A."/>
        </authorList>
    </citation>
    <scope>NUCLEOTIDE SEQUENCE [LARGE SCALE GENOMIC DNA]</scope>
    <source>
        <strain evidence="2">DSM 3504</strain>
    </source>
</reference>
<sequence>MLPATGSAFFCGYAGITKSGNIKLCTARIPPQMRLRRANTSRASSFRDKASWKGEH</sequence>
<proteinExistence type="predicted"/>
<protein>
    <submittedName>
        <fullName evidence="2">Uncharacterized protein</fullName>
    </submittedName>
</protein>
<accession>A0A067Z6H1</accession>
<feature type="region of interest" description="Disordered" evidence="1">
    <location>
        <begin position="36"/>
        <end position="56"/>
    </location>
</feature>
<dbReference type="HOGENOM" id="CLU_3007877_0_0_5"/>
<organism evidence="2 3">
    <name type="scientific">Gluconobacter oxydans DSM 3504</name>
    <dbReference type="NCBI Taxonomy" id="1288313"/>
    <lineage>
        <taxon>Bacteria</taxon>
        <taxon>Pseudomonadati</taxon>
        <taxon>Pseudomonadota</taxon>
        <taxon>Alphaproteobacteria</taxon>
        <taxon>Acetobacterales</taxon>
        <taxon>Acetobacteraceae</taxon>
        <taxon>Gluconobacter</taxon>
    </lineage>
</organism>
<name>A0A067Z6H1_GLUOY</name>
<dbReference type="AlphaFoldDB" id="A0A067Z6H1"/>
<feature type="compositionally biased region" description="Basic and acidic residues" evidence="1">
    <location>
        <begin position="45"/>
        <end position="56"/>
    </location>
</feature>
<dbReference type="EMBL" id="CP004373">
    <property type="protein sequence ID" value="AHK71742.1"/>
    <property type="molecule type" value="Genomic_DNA"/>
</dbReference>
<gene>
    <name evidence="2" type="ORF">GLS_c18680</name>
</gene>
<evidence type="ECO:0000256" key="1">
    <source>
        <dbReference type="SAM" id="MobiDB-lite"/>
    </source>
</evidence>
<evidence type="ECO:0000313" key="3">
    <source>
        <dbReference type="Proteomes" id="UP000031656"/>
    </source>
</evidence>
<dbReference type="KEGG" id="goy:GLS_c18680"/>
<evidence type="ECO:0000313" key="2">
    <source>
        <dbReference type="EMBL" id="AHK71742.1"/>
    </source>
</evidence>
<dbReference type="Proteomes" id="UP000031656">
    <property type="component" value="Chromosome"/>
</dbReference>